<gene>
    <name evidence="3" type="ORF">JFN88_18600</name>
</gene>
<evidence type="ECO:0000259" key="2">
    <source>
        <dbReference type="PROSITE" id="PS50991"/>
    </source>
</evidence>
<dbReference type="Gene3D" id="3.20.20.70">
    <property type="entry name" value="Aldolase class I"/>
    <property type="match status" value="1"/>
</dbReference>
<dbReference type="AlphaFoldDB" id="A0A934JAE0"/>
<organism evidence="3 4">
    <name type="scientific">Paenibacillus roseus</name>
    <dbReference type="NCBI Taxonomy" id="2798579"/>
    <lineage>
        <taxon>Bacteria</taxon>
        <taxon>Bacillati</taxon>
        <taxon>Bacillota</taxon>
        <taxon>Bacilli</taxon>
        <taxon>Bacillales</taxon>
        <taxon>Paenibacillaceae</taxon>
        <taxon>Paenibacillus</taxon>
    </lineage>
</organism>
<dbReference type="PANTHER" id="PTHR42880:SF1">
    <property type="entry name" value="ISOPROPYLMALATE_HOMOCITRATE_CITRAMALATE SYNTHASE FAMILY PROTEIN"/>
    <property type="match status" value="1"/>
</dbReference>
<accession>A0A934JAE0</accession>
<evidence type="ECO:0000313" key="4">
    <source>
        <dbReference type="Proteomes" id="UP000640274"/>
    </source>
</evidence>
<evidence type="ECO:0000313" key="3">
    <source>
        <dbReference type="EMBL" id="MBJ6363215.1"/>
    </source>
</evidence>
<dbReference type="PROSITE" id="PS50991">
    <property type="entry name" value="PYR_CT"/>
    <property type="match status" value="1"/>
</dbReference>
<comment type="caution">
    <text evidence="3">The sequence shown here is derived from an EMBL/GenBank/DDBJ whole genome shotgun (WGS) entry which is preliminary data.</text>
</comment>
<name>A0A934JAE0_9BACL</name>
<dbReference type="GO" id="GO:0016740">
    <property type="term" value="F:transferase activity"/>
    <property type="evidence" value="ECO:0007669"/>
    <property type="project" value="UniProtKB-KW"/>
</dbReference>
<dbReference type="Pfam" id="PF00682">
    <property type="entry name" value="HMGL-like"/>
    <property type="match status" value="1"/>
</dbReference>
<evidence type="ECO:0000256" key="1">
    <source>
        <dbReference type="ARBA" id="ARBA00022679"/>
    </source>
</evidence>
<dbReference type="EMBL" id="JAELUP010000103">
    <property type="protein sequence ID" value="MBJ6363215.1"/>
    <property type="molecule type" value="Genomic_DNA"/>
</dbReference>
<proteinExistence type="predicted"/>
<dbReference type="Proteomes" id="UP000640274">
    <property type="component" value="Unassembled WGS sequence"/>
</dbReference>
<dbReference type="PANTHER" id="PTHR42880">
    <property type="entry name" value="HOMOCITRATE SYNTHASE"/>
    <property type="match status" value="1"/>
</dbReference>
<dbReference type="SUPFAM" id="SSF51569">
    <property type="entry name" value="Aldolase"/>
    <property type="match status" value="1"/>
</dbReference>
<dbReference type="InterPro" id="IPR013785">
    <property type="entry name" value="Aldolase_TIM"/>
</dbReference>
<keyword evidence="1" id="KW-0808">Transferase</keyword>
<feature type="domain" description="Pyruvate carboxyltransferase" evidence="2">
    <location>
        <begin position="3"/>
        <end position="254"/>
    </location>
</feature>
<keyword evidence="4" id="KW-1185">Reference proteome</keyword>
<reference evidence="3" key="1">
    <citation type="submission" date="2020-12" db="EMBL/GenBank/DDBJ databases">
        <authorList>
            <person name="Huq M.A."/>
        </authorList>
    </citation>
    <scope>NUCLEOTIDE SEQUENCE</scope>
    <source>
        <strain evidence="3">MAHUQ-46</strain>
    </source>
</reference>
<dbReference type="RefSeq" id="WP_199020783.1">
    <property type="nucleotide sequence ID" value="NZ_JAELUP010000103.1"/>
</dbReference>
<protein>
    <submittedName>
        <fullName evidence="3">Aldolase</fullName>
    </submittedName>
</protein>
<sequence length="344" mass="37718">MSIHLIDCTLRDGGNLNNWNFSDQAIQKIIEGLDGCRADYIEVGYVGGSSSNKSSFQGKTSDCTINFLKQLPKTIHSKIAVMVVPSVCQLDQLMDLGTGTVSMIRLASYPHNAEDVYPYIASLKNRGFQVSMNLMAASYVDSQEAAKIAQKATLCGADVFYLADSFGSMTPTCIDEYITVIKNSSHCAVGFHGHNNLGLAFANALQAIRSGATYIDTSFCGMARGAGNLPTEQFVSALSHWGHFGTNYVVQPAIETADYVLNHVLDQPMKISTPEIICGISNIHYYFYDKIIQSVQEIPSVHPLEISRELGKLRPPKVDVSYINKAIEHIGGIWNENENTERTS</sequence>
<dbReference type="InterPro" id="IPR000891">
    <property type="entry name" value="PYR_CT"/>
</dbReference>